<reference evidence="1 2" key="1">
    <citation type="journal article" date="2018" name="Nat. Ecol. Evol.">
        <title>Pezizomycetes genomes reveal the molecular basis of ectomycorrhizal truffle lifestyle.</title>
        <authorList>
            <person name="Murat C."/>
            <person name="Payen T."/>
            <person name="Noel B."/>
            <person name="Kuo A."/>
            <person name="Morin E."/>
            <person name="Chen J."/>
            <person name="Kohler A."/>
            <person name="Krizsan K."/>
            <person name="Balestrini R."/>
            <person name="Da Silva C."/>
            <person name="Montanini B."/>
            <person name="Hainaut M."/>
            <person name="Levati E."/>
            <person name="Barry K.W."/>
            <person name="Belfiori B."/>
            <person name="Cichocki N."/>
            <person name="Clum A."/>
            <person name="Dockter R.B."/>
            <person name="Fauchery L."/>
            <person name="Guy J."/>
            <person name="Iotti M."/>
            <person name="Le Tacon F."/>
            <person name="Lindquist E.A."/>
            <person name="Lipzen A."/>
            <person name="Malagnac F."/>
            <person name="Mello A."/>
            <person name="Molinier V."/>
            <person name="Miyauchi S."/>
            <person name="Poulain J."/>
            <person name="Riccioni C."/>
            <person name="Rubini A."/>
            <person name="Sitrit Y."/>
            <person name="Splivallo R."/>
            <person name="Traeger S."/>
            <person name="Wang M."/>
            <person name="Zifcakova L."/>
            <person name="Wipf D."/>
            <person name="Zambonelli A."/>
            <person name="Paolocci F."/>
            <person name="Nowrousian M."/>
            <person name="Ottonello S."/>
            <person name="Baldrian P."/>
            <person name="Spatafora J.W."/>
            <person name="Henrissat B."/>
            <person name="Nagy L.G."/>
            <person name="Aury J.M."/>
            <person name="Wincker P."/>
            <person name="Grigoriev I.V."/>
            <person name="Bonfante P."/>
            <person name="Martin F.M."/>
        </authorList>
    </citation>
    <scope>NUCLEOTIDE SEQUENCE [LARGE SCALE GENOMIC DNA]</scope>
    <source>
        <strain evidence="1 2">120613-1</strain>
    </source>
</reference>
<dbReference type="Gene3D" id="3.60.130.30">
    <property type="match status" value="1"/>
</dbReference>
<protein>
    <submittedName>
        <fullName evidence="1">Uncharacterized protein</fullName>
    </submittedName>
</protein>
<sequence length="127" mass="13736">MDDSGTDGNPGEILFFKVGQTGNSPIIPPNLTTSVTEGIFCYLSTNPKCKQDGVRHKSFGRATGNQDVCRGCCAIAPFGDFNGGNVCLPSLDISIPLEVGSVGFLRSYIIPHYIGYWVGNRFMYYGL</sequence>
<dbReference type="AlphaFoldDB" id="A0A3N4IT04"/>
<dbReference type="EMBL" id="ML120621">
    <property type="protein sequence ID" value="RPA89049.1"/>
    <property type="molecule type" value="Genomic_DNA"/>
</dbReference>
<dbReference type="Proteomes" id="UP000276215">
    <property type="component" value="Unassembled WGS sequence"/>
</dbReference>
<accession>A0A3N4IT04</accession>
<evidence type="ECO:0000313" key="2">
    <source>
        <dbReference type="Proteomes" id="UP000276215"/>
    </source>
</evidence>
<name>A0A3N4IT04_9PEZI</name>
<organism evidence="1 2">
    <name type="scientific">Choiromyces venosus 120613-1</name>
    <dbReference type="NCBI Taxonomy" id="1336337"/>
    <lineage>
        <taxon>Eukaryota</taxon>
        <taxon>Fungi</taxon>
        <taxon>Dikarya</taxon>
        <taxon>Ascomycota</taxon>
        <taxon>Pezizomycotina</taxon>
        <taxon>Pezizomycetes</taxon>
        <taxon>Pezizales</taxon>
        <taxon>Tuberaceae</taxon>
        <taxon>Choiromyces</taxon>
    </lineage>
</organism>
<proteinExistence type="predicted"/>
<keyword evidence="2" id="KW-1185">Reference proteome</keyword>
<evidence type="ECO:0000313" key="1">
    <source>
        <dbReference type="EMBL" id="RPA89049.1"/>
    </source>
</evidence>
<gene>
    <name evidence="1" type="ORF">L873DRAFT_752134</name>
</gene>
<dbReference type="OrthoDB" id="2152029at2759"/>